<evidence type="ECO:0000256" key="5">
    <source>
        <dbReference type="ARBA" id="ARBA00022553"/>
    </source>
</evidence>
<dbReference type="GO" id="GO:0005886">
    <property type="term" value="C:plasma membrane"/>
    <property type="evidence" value="ECO:0007669"/>
    <property type="project" value="UniProtKB-SubCell"/>
</dbReference>
<keyword evidence="12" id="KW-0418">Kinase</keyword>
<evidence type="ECO:0000256" key="9">
    <source>
        <dbReference type="ARBA" id="ARBA00022729"/>
    </source>
</evidence>
<dbReference type="EMBL" id="JBFOLK010000005">
    <property type="protein sequence ID" value="KAL2512270.1"/>
    <property type="molecule type" value="Genomic_DNA"/>
</dbReference>
<feature type="domain" description="Protein kinase" evidence="20">
    <location>
        <begin position="35"/>
        <end position="312"/>
    </location>
</feature>
<evidence type="ECO:0000256" key="19">
    <source>
        <dbReference type="ARBA" id="ARBA00048679"/>
    </source>
</evidence>
<dbReference type="AlphaFoldDB" id="A0ABD1TIG7"/>
<dbReference type="FunFam" id="1.10.510.10:FF:000358">
    <property type="entry name" value="Putative leucine-rich repeat receptor-like serine/threonine-protein kinase"/>
    <property type="match status" value="1"/>
</dbReference>
<comment type="caution">
    <text evidence="21">The sequence shown here is derived from an EMBL/GenBank/DDBJ whole genome shotgun (WGS) entry which is preliminary data.</text>
</comment>
<keyword evidence="13" id="KW-0067">ATP-binding</keyword>
<dbReference type="FunFam" id="3.30.200.20:FF:000661">
    <property type="entry name" value="Serine-threonine protein kinase plant-type"/>
    <property type="match status" value="1"/>
</dbReference>
<keyword evidence="16" id="KW-0675">Receptor</keyword>
<dbReference type="Gene3D" id="1.10.510.10">
    <property type="entry name" value="Transferase(Phosphotransferase) domain 1"/>
    <property type="match status" value="1"/>
</dbReference>
<comment type="subcellular location">
    <subcellularLocation>
        <location evidence="1">Cell membrane</location>
        <topology evidence="1">Single-pass membrane protein</topology>
    </subcellularLocation>
</comment>
<keyword evidence="5" id="KW-0597">Phosphoprotein</keyword>
<keyword evidence="7" id="KW-0808">Transferase</keyword>
<evidence type="ECO:0000256" key="1">
    <source>
        <dbReference type="ARBA" id="ARBA00004162"/>
    </source>
</evidence>
<keyword evidence="15" id="KW-0472">Membrane</keyword>
<keyword evidence="11" id="KW-0547">Nucleotide-binding</keyword>
<evidence type="ECO:0000256" key="11">
    <source>
        <dbReference type="ARBA" id="ARBA00022741"/>
    </source>
</evidence>
<evidence type="ECO:0000313" key="21">
    <source>
        <dbReference type="EMBL" id="KAL2512270.1"/>
    </source>
</evidence>
<reference evidence="22" key="1">
    <citation type="submission" date="2024-07" db="EMBL/GenBank/DDBJ databases">
        <title>Two chromosome-level genome assemblies of Korean endemic species Abeliophyllum distichum and Forsythia ovata (Oleaceae).</title>
        <authorList>
            <person name="Jang H."/>
        </authorList>
    </citation>
    <scope>NUCLEOTIDE SEQUENCE [LARGE SCALE GENOMIC DNA]</scope>
</reference>
<keyword evidence="3" id="KW-1003">Cell membrane</keyword>
<evidence type="ECO:0000256" key="14">
    <source>
        <dbReference type="ARBA" id="ARBA00022989"/>
    </source>
</evidence>
<evidence type="ECO:0000256" key="18">
    <source>
        <dbReference type="ARBA" id="ARBA00047899"/>
    </source>
</evidence>
<comment type="catalytic activity">
    <reaction evidence="18">
        <text>L-threonyl-[protein] + ATP = O-phospho-L-threonyl-[protein] + ADP + H(+)</text>
        <dbReference type="Rhea" id="RHEA:46608"/>
        <dbReference type="Rhea" id="RHEA-COMP:11060"/>
        <dbReference type="Rhea" id="RHEA-COMP:11605"/>
        <dbReference type="ChEBI" id="CHEBI:15378"/>
        <dbReference type="ChEBI" id="CHEBI:30013"/>
        <dbReference type="ChEBI" id="CHEBI:30616"/>
        <dbReference type="ChEBI" id="CHEBI:61977"/>
        <dbReference type="ChEBI" id="CHEBI:456216"/>
        <dbReference type="EC" id="2.7.11.1"/>
    </reaction>
</comment>
<dbReference type="InterPro" id="IPR008271">
    <property type="entry name" value="Ser/Thr_kinase_AS"/>
</dbReference>
<dbReference type="PROSITE" id="PS00108">
    <property type="entry name" value="PROTEIN_KINASE_ST"/>
    <property type="match status" value="1"/>
</dbReference>
<dbReference type="InterPro" id="IPR000719">
    <property type="entry name" value="Prot_kinase_dom"/>
</dbReference>
<evidence type="ECO:0000256" key="10">
    <source>
        <dbReference type="ARBA" id="ARBA00022737"/>
    </source>
</evidence>
<dbReference type="SUPFAM" id="SSF56112">
    <property type="entry name" value="Protein kinase-like (PK-like)"/>
    <property type="match status" value="1"/>
</dbReference>
<proteinExistence type="predicted"/>
<dbReference type="GO" id="GO:0005524">
    <property type="term" value="F:ATP binding"/>
    <property type="evidence" value="ECO:0007669"/>
    <property type="project" value="UniProtKB-KW"/>
</dbReference>
<dbReference type="EC" id="2.7.11.1" evidence="2"/>
<dbReference type="Proteomes" id="UP001604336">
    <property type="component" value="Unassembled WGS sequence"/>
</dbReference>
<evidence type="ECO:0000256" key="16">
    <source>
        <dbReference type="ARBA" id="ARBA00023170"/>
    </source>
</evidence>
<gene>
    <name evidence="21" type="ORF">Adt_17870</name>
</gene>
<keyword evidence="17" id="KW-0325">Glycoprotein</keyword>
<keyword evidence="10" id="KW-0677">Repeat</keyword>
<dbReference type="PROSITE" id="PS50011">
    <property type="entry name" value="PROTEIN_KINASE_DOM"/>
    <property type="match status" value="1"/>
</dbReference>
<sequence length="312" mass="35070">MRRRNRNTILPAKSTSPITIKRISYYEVLNATNNFDEENLIGIGSIGKVYKGVFSDGMIAAIKVFNLDLEGANKSFDTECHILRNIRHLNLVKVITSCSNLDLKALVLEYMPNGNLNKWLSSSNYFLNIVQRVEIMIDVASALEYLHHGLPSPIVHCDLKPSNILLDEDMVAHVADFGIAKLFTEDQRISLTKTLGTIGYMAPEYGSTGLISTMADVYSYGIILMETFTKKKPTDDTFVGEFTMRRWVFESFPNAITQIVNVDLVNAVENNIRAKESLFRSIMGLALECTADLPKERLTMKDVSNKAQEDQN</sequence>
<comment type="catalytic activity">
    <reaction evidence="19">
        <text>L-seryl-[protein] + ATP = O-phospho-L-seryl-[protein] + ADP + H(+)</text>
        <dbReference type="Rhea" id="RHEA:17989"/>
        <dbReference type="Rhea" id="RHEA-COMP:9863"/>
        <dbReference type="Rhea" id="RHEA-COMP:11604"/>
        <dbReference type="ChEBI" id="CHEBI:15378"/>
        <dbReference type="ChEBI" id="CHEBI:29999"/>
        <dbReference type="ChEBI" id="CHEBI:30616"/>
        <dbReference type="ChEBI" id="CHEBI:83421"/>
        <dbReference type="ChEBI" id="CHEBI:456216"/>
        <dbReference type="EC" id="2.7.11.1"/>
    </reaction>
</comment>
<keyword evidence="22" id="KW-1185">Reference proteome</keyword>
<evidence type="ECO:0000256" key="12">
    <source>
        <dbReference type="ARBA" id="ARBA00022777"/>
    </source>
</evidence>
<protein>
    <recommendedName>
        <fullName evidence="2">non-specific serine/threonine protein kinase</fullName>
        <ecNumber evidence="2">2.7.11.1</ecNumber>
    </recommendedName>
</protein>
<organism evidence="21 22">
    <name type="scientific">Abeliophyllum distichum</name>
    <dbReference type="NCBI Taxonomy" id="126358"/>
    <lineage>
        <taxon>Eukaryota</taxon>
        <taxon>Viridiplantae</taxon>
        <taxon>Streptophyta</taxon>
        <taxon>Embryophyta</taxon>
        <taxon>Tracheophyta</taxon>
        <taxon>Spermatophyta</taxon>
        <taxon>Magnoliopsida</taxon>
        <taxon>eudicotyledons</taxon>
        <taxon>Gunneridae</taxon>
        <taxon>Pentapetalae</taxon>
        <taxon>asterids</taxon>
        <taxon>lamiids</taxon>
        <taxon>Lamiales</taxon>
        <taxon>Oleaceae</taxon>
        <taxon>Forsythieae</taxon>
        <taxon>Abeliophyllum</taxon>
    </lineage>
</organism>
<dbReference type="InterPro" id="IPR011009">
    <property type="entry name" value="Kinase-like_dom_sf"/>
</dbReference>
<dbReference type="PANTHER" id="PTHR48055">
    <property type="entry name" value="LEUCINE-RICH REPEAT RECEPTOR PROTEIN KINASE EMS1"/>
    <property type="match status" value="1"/>
</dbReference>
<keyword evidence="8" id="KW-0812">Transmembrane</keyword>
<dbReference type="PANTHER" id="PTHR48055:SF57">
    <property type="entry name" value="PROTEIN KINASE DOMAIN-CONTAINING PROTEIN"/>
    <property type="match status" value="1"/>
</dbReference>
<keyword evidence="6" id="KW-0433">Leucine-rich repeat</keyword>
<evidence type="ECO:0000256" key="6">
    <source>
        <dbReference type="ARBA" id="ARBA00022614"/>
    </source>
</evidence>
<dbReference type="Pfam" id="PF00069">
    <property type="entry name" value="Pkinase"/>
    <property type="match status" value="1"/>
</dbReference>
<evidence type="ECO:0000313" key="22">
    <source>
        <dbReference type="Proteomes" id="UP001604336"/>
    </source>
</evidence>
<evidence type="ECO:0000256" key="13">
    <source>
        <dbReference type="ARBA" id="ARBA00022840"/>
    </source>
</evidence>
<evidence type="ECO:0000259" key="20">
    <source>
        <dbReference type="PROSITE" id="PS50011"/>
    </source>
</evidence>
<keyword evidence="4" id="KW-0723">Serine/threonine-protein kinase</keyword>
<dbReference type="GO" id="GO:0004674">
    <property type="term" value="F:protein serine/threonine kinase activity"/>
    <property type="evidence" value="ECO:0007669"/>
    <property type="project" value="UniProtKB-KW"/>
</dbReference>
<evidence type="ECO:0000256" key="2">
    <source>
        <dbReference type="ARBA" id="ARBA00012513"/>
    </source>
</evidence>
<keyword evidence="14" id="KW-1133">Transmembrane helix</keyword>
<name>A0ABD1TIG7_9LAMI</name>
<dbReference type="SMART" id="SM00220">
    <property type="entry name" value="S_TKc"/>
    <property type="match status" value="1"/>
</dbReference>
<evidence type="ECO:0000256" key="3">
    <source>
        <dbReference type="ARBA" id="ARBA00022475"/>
    </source>
</evidence>
<evidence type="ECO:0000256" key="8">
    <source>
        <dbReference type="ARBA" id="ARBA00022692"/>
    </source>
</evidence>
<dbReference type="InterPro" id="IPR051564">
    <property type="entry name" value="LRR_receptor-like_kinase"/>
</dbReference>
<dbReference type="Gene3D" id="3.30.200.20">
    <property type="entry name" value="Phosphorylase Kinase, domain 1"/>
    <property type="match status" value="1"/>
</dbReference>
<evidence type="ECO:0000256" key="15">
    <source>
        <dbReference type="ARBA" id="ARBA00023136"/>
    </source>
</evidence>
<evidence type="ECO:0000256" key="4">
    <source>
        <dbReference type="ARBA" id="ARBA00022527"/>
    </source>
</evidence>
<accession>A0ABD1TIG7</accession>
<keyword evidence="9" id="KW-0732">Signal</keyword>
<evidence type="ECO:0000256" key="7">
    <source>
        <dbReference type="ARBA" id="ARBA00022679"/>
    </source>
</evidence>
<evidence type="ECO:0000256" key="17">
    <source>
        <dbReference type="ARBA" id="ARBA00023180"/>
    </source>
</evidence>